<dbReference type="STRING" id="157652.A0A371GTG7"/>
<accession>A0A371GTG7</accession>
<dbReference type="InterPro" id="IPR053134">
    <property type="entry name" value="RNA-dir_DNA_polymerase"/>
</dbReference>
<dbReference type="Gene3D" id="3.30.70.270">
    <property type="match status" value="1"/>
</dbReference>
<comment type="caution">
    <text evidence="1">The sequence shown here is derived from an EMBL/GenBank/DDBJ whole genome shotgun (WGS) entry which is preliminary data.</text>
</comment>
<evidence type="ECO:0008006" key="3">
    <source>
        <dbReference type="Google" id="ProtNLM"/>
    </source>
</evidence>
<proteinExistence type="predicted"/>
<dbReference type="PANTHER" id="PTHR24559">
    <property type="entry name" value="TRANSPOSON TY3-I GAG-POL POLYPROTEIN"/>
    <property type="match status" value="1"/>
</dbReference>
<dbReference type="EMBL" id="QJKJ01004516">
    <property type="protein sequence ID" value="RDX93844.1"/>
    <property type="molecule type" value="Genomic_DNA"/>
</dbReference>
<dbReference type="OrthoDB" id="1928766at2759"/>
<dbReference type="Proteomes" id="UP000257109">
    <property type="component" value="Unassembled WGS sequence"/>
</dbReference>
<dbReference type="InterPro" id="IPR043502">
    <property type="entry name" value="DNA/RNA_pol_sf"/>
</dbReference>
<gene>
    <name evidence="1" type="ORF">CR513_23839</name>
</gene>
<keyword evidence="2" id="KW-1185">Reference proteome</keyword>
<evidence type="ECO:0000313" key="2">
    <source>
        <dbReference type="Proteomes" id="UP000257109"/>
    </source>
</evidence>
<evidence type="ECO:0000313" key="1">
    <source>
        <dbReference type="EMBL" id="RDX93844.1"/>
    </source>
</evidence>
<dbReference type="InterPro" id="IPR043128">
    <property type="entry name" value="Rev_trsase/Diguanyl_cyclase"/>
</dbReference>
<dbReference type="AlphaFoldDB" id="A0A371GTG7"/>
<dbReference type="Gene3D" id="3.10.10.10">
    <property type="entry name" value="HIV Type 1 Reverse Transcriptase, subunit A, domain 1"/>
    <property type="match status" value="1"/>
</dbReference>
<organism evidence="1 2">
    <name type="scientific">Mucuna pruriens</name>
    <name type="common">Velvet bean</name>
    <name type="synonym">Dolichos pruriens</name>
    <dbReference type="NCBI Taxonomy" id="157652"/>
    <lineage>
        <taxon>Eukaryota</taxon>
        <taxon>Viridiplantae</taxon>
        <taxon>Streptophyta</taxon>
        <taxon>Embryophyta</taxon>
        <taxon>Tracheophyta</taxon>
        <taxon>Spermatophyta</taxon>
        <taxon>Magnoliopsida</taxon>
        <taxon>eudicotyledons</taxon>
        <taxon>Gunneridae</taxon>
        <taxon>Pentapetalae</taxon>
        <taxon>rosids</taxon>
        <taxon>fabids</taxon>
        <taxon>Fabales</taxon>
        <taxon>Fabaceae</taxon>
        <taxon>Papilionoideae</taxon>
        <taxon>50 kb inversion clade</taxon>
        <taxon>NPAAA clade</taxon>
        <taxon>indigoferoid/millettioid clade</taxon>
        <taxon>Phaseoleae</taxon>
        <taxon>Mucuna</taxon>
    </lineage>
</organism>
<dbReference type="SUPFAM" id="SSF56672">
    <property type="entry name" value="DNA/RNA polymerases"/>
    <property type="match status" value="1"/>
</dbReference>
<sequence length="93" mass="10726">MPGVRPISQKKRRLGEEKKRMAKAETARLLQERFIREVKYPNWLSNVVMCIDYTNLNKACPKDPHPLPSIDTLVDEVLGCGLLRFMDAYSGYN</sequence>
<reference evidence="1" key="1">
    <citation type="submission" date="2018-05" db="EMBL/GenBank/DDBJ databases">
        <title>Draft genome of Mucuna pruriens seed.</title>
        <authorList>
            <person name="Nnadi N.E."/>
            <person name="Vos R."/>
            <person name="Hasami M.H."/>
            <person name="Devisetty U.K."/>
            <person name="Aguiy J.C."/>
        </authorList>
    </citation>
    <scope>NUCLEOTIDE SEQUENCE [LARGE SCALE GENOMIC DNA]</scope>
    <source>
        <strain evidence="1">JCA_2017</strain>
    </source>
</reference>
<protein>
    <recommendedName>
        <fullName evidence="3">Reverse transcriptase domain-containing protein</fullName>
    </recommendedName>
</protein>
<feature type="non-terminal residue" evidence="1">
    <location>
        <position position="1"/>
    </location>
</feature>
<dbReference type="PANTHER" id="PTHR24559:SF444">
    <property type="entry name" value="REVERSE TRANSCRIPTASE DOMAIN-CONTAINING PROTEIN"/>
    <property type="match status" value="1"/>
</dbReference>
<name>A0A371GTG7_MUCPR</name>